<gene>
    <name evidence="7" type="ORF">C8A01DRAFT_48716</name>
</gene>
<comment type="caution">
    <text evidence="7">The sequence shown here is derived from an EMBL/GenBank/DDBJ whole genome shotgun (WGS) entry which is preliminary data.</text>
</comment>
<dbReference type="GO" id="GO:0045493">
    <property type="term" value="P:xylan catabolic process"/>
    <property type="evidence" value="ECO:0007669"/>
    <property type="project" value="UniProtKB-KW"/>
</dbReference>
<dbReference type="PANTHER" id="PTHR11069:SF23">
    <property type="entry name" value="LYSOSOMAL ACID GLUCOSYLCERAMIDASE"/>
    <property type="match status" value="1"/>
</dbReference>
<dbReference type="GO" id="GO:0016020">
    <property type="term" value="C:membrane"/>
    <property type="evidence" value="ECO:0007669"/>
    <property type="project" value="GOC"/>
</dbReference>
<dbReference type="GO" id="GO:0004348">
    <property type="term" value="F:glucosylceramidase activity"/>
    <property type="evidence" value="ECO:0007669"/>
    <property type="project" value="InterPro"/>
</dbReference>
<keyword evidence="7" id="KW-0326">Glycosidase</keyword>
<dbReference type="Gene3D" id="2.60.40.1180">
    <property type="entry name" value="Golgi alpha-mannosidase II"/>
    <property type="match status" value="1"/>
</dbReference>
<evidence type="ECO:0000256" key="1">
    <source>
        <dbReference type="ARBA" id="ARBA00005382"/>
    </source>
</evidence>
<proteinExistence type="inferred from homology"/>
<evidence type="ECO:0000256" key="3">
    <source>
        <dbReference type="ARBA" id="ARBA00022801"/>
    </source>
</evidence>
<dbReference type="InterPro" id="IPR013780">
    <property type="entry name" value="Glyco_hydro_b"/>
</dbReference>
<dbReference type="InterPro" id="IPR039514">
    <property type="entry name" value="6GAL-like"/>
</dbReference>
<dbReference type="AlphaFoldDB" id="A0AAN6PAX3"/>
<feature type="chain" id="PRO_5043024843" evidence="4">
    <location>
        <begin position="18"/>
        <end position="469"/>
    </location>
</feature>
<feature type="domain" description="Endo-beta-1,6-galactanase-like" evidence="5">
    <location>
        <begin position="24"/>
        <end position="250"/>
    </location>
</feature>
<keyword evidence="3 7" id="KW-0378">Hydrolase</keyword>
<sequence>MQSLLIALLCAGTAVDAHRQAGSTITVDLSKTYQTIDGFGTSEAFQRAVQMSKLPEAEQRRALDMLFSTTNGAGLSILRNGIGSSPDMSSDHMVSIAPKSPGSPNKPLLYAWDGSDNKQLWVSQEAVHTYGVKTIYADAWSAPGYMKTNGNDANGGTLCGLSGAKCSSGDWRQAYADYLTKYVEFYHQSNVTITHLGFINEPELTASYASMRLSASQAAEFIRILHPTLQKSNLTTKPAIACCDAEGWNSQAGMLGSLRAVDDMLGLVTAHAYTSQPGSPMNTRHPVWQTEAADLQGAWTSAWYSRGGAGEGWTWANNVYQAVVNSNASAYLYWIGVQAGNTNSHMVHIGNNKVEASKRLWALGQWSRFVRPGAVRVGVSGAGGSLRTAGFRNVDGSVAVVVINSGNAARVGVKVAGAASSKAWVTDDTREIGELQAGFADGVASVEVPSRSMATVVLYPSAGGGEAKV</sequence>
<evidence type="ECO:0000256" key="2">
    <source>
        <dbReference type="ARBA" id="ARBA00022729"/>
    </source>
</evidence>
<keyword evidence="7" id="KW-0624">Polysaccharide degradation</keyword>
<dbReference type="Gene3D" id="3.20.20.80">
    <property type="entry name" value="Glycosidases"/>
    <property type="match status" value="1"/>
</dbReference>
<dbReference type="GO" id="GO:0006680">
    <property type="term" value="P:glucosylceramide catabolic process"/>
    <property type="evidence" value="ECO:0007669"/>
    <property type="project" value="TreeGrafter"/>
</dbReference>
<feature type="domain" description="Glycosyl hydrolase family 30 beta sandwich" evidence="6">
    <location>
        <begin position="373"/>
        <end position="456"/>
    </location>
</feature>
<dbReference type="Pfam" id="PF14587">
    <property type="entry name" value="Glyco_hydr_30_2"/>
    <property type="match status" value="1"/>
</dbReference>
<organism evidence="7 8">
    <name type="scientific">Parachaetomium inaequale</name>
    <dbReference type="NCBI Taxonomy" id="2588326"/>
    <lineage>
        <taxon>Eukaryota</taxon>
        <taxon>Fungi</taxon>
        <taxon>Dikarya</taxon>
        <taxon>Ascomycota</taxon>
        <taxon>Pezizomycotina</taxon>
        <taxon>Sordariomycetes</taxon>
        <taxon>Sordariomycetidae</taxon>
        <taxon>Sordariales</taxon>
        <taxon>Chaetomiaceae</taxon>
        <taxon>Parachaetomium</taxon>
    </lineage>
</organism>
<dbReference type="PANTHER" id="PTHR11069">
    <property type="entry name" value="GLUCOSYLCERAMIDASE"/>
    <property type="match status" value="1"/>
</dbReference>
<evidence type="ECO:0000259" key="5">
    <source>
        <dbReference type="Pfam" id="PF14587"/>
    </source>
</evidence>
<feature type="signal peptide" evidence="4">
    <location>
        <begin position="1"/>
        <end position="17"/>
    </location>
</feature>
<dbReference type="InterPro" id="IPR017853">
    <property type="entry name" value="GH"/>
</dbReference>
<keyword evidence="7" id="KW-0119">Carbohydrate metabolism</keyword>
<name>A0AAN6PAX3_9PEZI</name>
<dbReference type="SUPFAM" id="SSF51445">
    <property type="entry name" value="(Trans)glycosidases"/>
    <property type="match status" value="1"/>
</dbReference>
<comment type="similarity">
    <text evidence="1">Belongs to the glycosyl hydrolase 30 family.</text>
</comment>
<protein>
    <submittedName>
        <fullName evidence="7">GH30 family xylanase</fullName>
    </submittedName>
</protein>
<keyword evidence="2 4" id="KW-0732">Signal</keyword>
<dbReference type="Proteomes" id="UP001303115">
    <property type="component" value="Unassembled WGS sequence"/>
</dbReference>
<dbReference type="InterPro" id="IPR001139">
    <property type="entry name" value="Glyco_hydro_30"/>
</dbReference>
<accession>A0AAN6PAX3</accession>
<evidence type="ECO:0000256" key="4">
    <source>
        <dbReference type="SAM" id="SignalP"/>
    </source>
</evidence>
<evidence type="ECO:0000313" key="7">
    <source>
        <dbReference type="EMBL" id="KAK4034996.1"/>
    </source>
</evidence>
<dbReference type="InterPro" id="IPR033452">
    <property type="entry name" value="GH30_C"/>
</dbReference>
<keyword evidence="7" id="KW-0858">Xylan degradation</keyword>
<evidence type="ECO:0000313" key="8">
    <source>
        <dbReference type="Proteomes" id="UP001303115"/>
    </source>
</evidence>
<dbReference type="EMBL" id="MU854458">
    <property type="protein sequence ID" value="KAK4034996.1"/>
    <property type="molecule type" value="Genomic_DNA"/>
</dbReference>
<keyword evidence="8" id="KW-1185">Reference proteome</keyword>
<reference evidence="8" key="1">
    <citation type="journal article" date="2023" name="Mol. Phylogenet. Evol.">
        <title>Genome-scale phylogeny and comparative genomics of the fungal order Sordariales.</title>
        <authorList>
            <person name="Hensen N."/>
            <person name="Bonometti L."/>
            <person name="Westerberg I."/>
            <person name="Brannstrom I.O."/>
            <person name="Guillou S."/>
            <person name="Cros-Aarteil S."/>
            <person name="Calhoun S."/>
            <person name="Haridas S."/>
            <person name="Kuo A."/>
            <person name="Mondo S."/>
            <person name="Pangilinan J."/>
            <person name="Riley R."/>
            <person name="LaButti K."/>
            <person name="Andreopoulos B."/>
            <person name="Lipzen A."/>
            <person name="Chen C."/>
            <person name="Yan M."/>
            <person name="Daum C."/>
            <person name="Ng V."/>
            <person name="Clum A."/>
            <person name="Steindorff A."/>
            <person name="Ohm R.A."/>
            <person name="Martin F."/>
            <person name="Silar P."/>
            <person name="Natvig D.O."/>
            <person name="Lalanne C."/>
            <person name="Gautier V."/>
            <person name="Ament-Velasquez S.L."/>
            <person name="Kruys A."/>
            <person name="Hutchinson M.I."/>
            <person name="Powell A.J."/>
            <person name="Barry K."/>
            <person name="Miller A.N."/>
            <person name="Grigoriev I.V."/>
            <person name="Debuchy R."/>
            <person name="Gladieux P."/>
            <person name="Hiltunen Thoren M."/>
            <person name="Johannesson H."/>
        </authorList>
    </citation>
    <scope>NUCLEOTIDE SEQUENCE [LARGE SCALE GENOMIC DNA]</scope>
    <source>
        <strain evidence="8">CBS 284.82</strain>
    </source>
</reference>
<evidence type="ECO:0000259" key="6">
    <source>
        <dbReference type="Pfam" id="PF17189"/>
    </source>
</evidence>
<dbReference type="Pfam" id="PF17189">
    <property type="entry name" value="Glyco_hydro_30C"/>
    <property type="match status" value="1"/>
</dbReference>